<keyword evidence="7" id="KW-0469">Meiosis</keyword>
<dbReference type="GeneID" id="17323675"/>
<dbReference type="SUPFAM" id="SSF46785">
    <property type="entry name" value="Winged helix' DNA-binding domain"/>
    <property type="match status" value="1"/>
</dbReference>
<dbReference type="STRING" id="2769.R7QFE6"/>
<evidence type="ECO:0000256" key="6">
    <source>
        <dbReference type="ARBA" id="ARBA00023242"/>
    </source>
</evidence>
<evidence type="ECO:0000256" key="7">
    <source>
        <dbReference type="ARBA" id="ARBA00023254"/>
    </source>
</evidence>
<dbReference type="Pfam" id="PF07106">
    <property type="entry name" value="WHD_TBPIP"/>
    <property type="match status" value="1"/>
</dbReference>
<dbReference type="GO" id="GO:0120230">
    <property type="term" value="F:recombinase activator activity"/>
    <property type="evidence" value="ECO:0007669"/>
    <property type="project" value="TreeGrafter"/>
</dbReference>
<dbReference type="GO" id="GO:0010774">
    <property type="term" value="P:meiotic strand invasion involved in reciprocal meiotic recombination"/>
    <property type="evidence" value="ECO:0007669"/>
    <property type="project" value="TreeGrafter"/>
</dbReference>
<feature type="domain" description="Homologous-pairing protein 2 winged helix" evidence="9">
    <location>
        <begin position="10"/>
        <end position="70"/>
    </location>
</feature>
<gene>
    <name evidence="11" type="ORF">CHC_T00008571001</name>
</gene>
<keyword evidence="6" id="KW-0539">Nucleus</keyword>
<dbReference type="PANTHER" id="PTHR15938">
    <property type="entry name" value="TBP-1 INTERACTING PROTEIN"/>
    <property type="match status" value="1"/>
</dbReference>
<dbReference type="GO" id="GO:0003690">
    <property type="term" value="F:double-stranded DNA binding"/>
    <property type="evidence" value="ECO:0007669"/>
    <property type="project" value="TreeGrafter"/>
</dbReference>
<dbReference type="Pfam" id="PF18517">
    <property type="entry name" value="LZ3wCH"/>
    <property type="match status" value="1"/>
</dbReference>
<dbReference type="Proteomes" id="UP000012073">
    <property type="component" value="Unassembled WGS sequence"/>
</dbReference>
<evidence type="ECO:0000256" key="8">
    <source>
        <dbReference type="SAM" id="Coils"/>
    </source>
</evidence>
<evidence type="ECO:0000313" key="12">
    <source>
        <dbReference type="Proteomes" id="UP000012073"/>
    </source>
</evidence>
<evidence type="ECO:0000256" key="5">
    <source>
        <dbReference type="ARBA" id="ARBA00023172"/>
    </source>
</evidence>
<dbReference type="PhylomeDB" id="R7QFE6"/>
<accession>R7QFE6</accession>
<evidence type="ECO:0000256" key="2">
    <source>
        <dbReference type="ARBA" id="ARBA00007922"/>
    </source>
</evidence>
<keyword evidence="12" id="KW-1185">Reference proteome</keyword>
<keyword evidence="4 8" id="KW-0175">Coiled coil</keyword>
<comment type="subcellular location">
    <subcellularLocation>
        <location evidence="1">Nucleus</location>
    </subcellularLocation>
</comment>
<dbReference type="AlphaFoldDB" id="R7QFE6"/>
<evidence type="ECO:0000256" key="3">
    <source>
        <dbReference type="ARBA" id="ARBA00016093"/>
    </source>
</evidence>
<dbReference type="Gramene" id="CDF36140">
    <property type="protein sequence ID" value="CDF36140"/>
    <property type="gene ID" value="CHC_T00008571001"/>
</dbReference>
<sequence>MAKAKQKASDEEDIVYTFLSKENRPFSVQNIVDALQKNGVKKTAVERSLASLVEKGLVKKKEYGKAKIFILAQDKIELPDPEEVTRLDEELKSMLAEVSDLTERNDNLQSTVNMLKSQYTLEQAKVQDEKLTNVLAEKDAKRADLGDGSKLMTTEDKLKLEKDYYNVRALWKKYKRIVTDIVNQIGEATGKKNSELFEDMGIETDESVNIKISDFPDIQNPLKANRFGNTKRAIKRQRQK</sequence>
<dbReference type="EMBL" id="HG001762">
    <property type="protein sequence ID" value="CDF36140.1"/>
    <property type="molecule type" value="Genomic_DNA"/>
</dbReference>
<dbReference type="GO" id="GO:0000709">
    <property type="term" value="P:meiotic joint molecule formation"/>
    <property type="evidence" value="ECO:0007669"/>
    <property type="project" value="TreeGrafter"/>
</dbReference>
<dbReference type="PANTHER" id="PTHR15938:SF0">
    <property type="entry name" value="HOMOLOGOUS-PAIRING PROTEIN 2 HOMOLOG"/>
    <property type="match status" value="1"/>
</dbReference>
<evidence type="ECO:0000313" key="11">
    <source>
        <dbReference type="EMBL" id="CDF36140.1"/>
    </source>
</evidence>
<dbReference type="InterPro" id="IPR010776">
    <property type="entry name" value="Hop2_WH_dom"/>
</dbReference>
<keyword evidence="5" id="KW-0233">DNA recombination</keyword>
<evidence type="ECO:0000259" key="10">
    <source>
        <dbReference type="Pfam" id="PF18517"/>
    </source>
</evidence>
<dbReference type="InterPro" id="IPR036390">
    <property type="entry name" value="WH_DNA-bd_sf"/>
</dbReference>
<protein>
    <recommendedName>
        <fullName evidence="3">Homologous-pairing protein 2 homolog</fullName>
    </recommendedName>
</protein>
<feature type="domain" description="Leucine zipper with capping helix" evidence="10">
    <location>
        <begin position="153"/>
        <end position="208"/>
    </location>
</feature>
<dbReference type="GO" id="GO:0007129">
    <property type="term" value="P:homologous chromosome pairing at meiosis"/>
    <property type="evidence" value="ECO:0007669"/>
    <property type="project" value="TreeGrafter"/>
</dbReference>
<dbReference type="InterPro" id="IPR036388">
    <property type="entry name" value="WH-like_DNA-bd_sf"/>
</dbReference>
<dbReference type="KEGG" id="ccp:CHC_T00008571001"/>
<reference evidence="12" key="1">
    <citation type="journal article" date="2013" name="Proc. Natl. Acad. Sci. U.S.A.">
        <title>Genome structure and metabolic features in the red seaweed Chondrus crispus shed light on evolution of the Archaeplastida.</title>
        <authorList>
            <person name="Collen J."/>
            <person name="Porcel B."/>
            <person name="Carre W."/>
            <person name="Ball S.G."/>
            <person name="Chaparro C."/>
            <person name="Tonon T."/>
            <person name="Barbeyron T."/>
            <person name="Michel G."/>
            <person name="Noel B."/>
            <person name="Valentin K."/>
            <person name="Elias M."/>
            <person name="Artiguenave F."/>
            <person name="Arun A."/>
            <person name="Aury J.M."/>
            <person name="Barbosa-Neto J.F."/>
            <person name="Bothwell J.H."/>
            <person name="Bouget F.Y."/>
            <person name="Brillet L."/>
            <person name="Cabello-Hurtado F."/>
            <person name="Capella-Gutierrez S."/>
            <person name="Charrier B."/>
            <person name="Cladiere L."/>
            <person name="Cock J.M."/>
            <person name="Coelho S.M."/>
            <person name="Colleoni C."/>
            <person name="Czjzek M."/>
            <person name="Da Silva C."/>
            <person name="Delage L."/>
            <person name="Denoeud F."/>
            <person name="Deschamps P."/>
            <person name="Dittami S.M."/>
            <person name="Gabaldon T."/>
            <person name="Gachon C.M."/>
            <person name="Groisillier A."/>
            <person name="Herve C."/>
            <person name="Jabbari K."/>
            <person name="Katinka M."/>
            <person name="Kloareg B."/>
            <person name="Kowalczyk N."/>
            <person name="Labadie K."/>
            <person name="Leblanc C."/>
            <person name="Lopez P.J."/>
            <person name="McLachlan D.H."/>
            <person name="Meslet-Cladiere L."/>
            <person name="Moustafa A."/>
            <person name="Nehr Z."/>
            <person name="Nyvall Collen P."/>
            <person name="Panaud O."/>
            <person name="Partensky F."/>
            <person name="Poulain J."/>
            <person name="Rensing S.A."/>
            <person name="Rousvoal S."/>
            <person name="Samson G."/>
            <person name="Symeonidi A."/>
            <person name="Weissenbach J."/>
            <person name="Zambounis A."/>
            <person name="Wincker P."/>
            <person name="Boyen C."/>
        </authorList>
    </citation>
    <scope>NUCLEOTIDE SEQUENCE [LARGE SCALE GENOMIC DNA]</scope>
    <source>
        <strain evidence="12">cv. Stackhouse</strain>
    </source>
</reference>
<evidence type="ECO:0000256" key="1">
    <source>
        <dbReference type="ARBA" id="ARBA00004123"/>
    </source>
</evidence>
<comment type="similarity">
    <text evidence="2">Belongs to the HOP2 family.</text>
</comment>
<name>R7QFE6_CHOCR</name>
<organism evidence="11 12">
    <name type="scientific">Chondrus crispus</name>
    <name type="common">Carrageen Irish moss</name>
    <name type="synonym">Polymorpha crispa</name>
    <dbReference type="NCBI Taxonomy" id="2769"/>
    <lineage>
        <taxon>Eukaryota</taxon>
        <taxon>Rhodophyta</taxon>
        <taxon>Florideophyceae</taxon>
        <taxon>Rhodymeniophycidae</taxon>
        <taxon>Gigartinales</taxon>
        <taxon>Gigartinaceae</taxon>
        <taxon>Chondrus</taxon>
    </lineage>
</organism>
<dbReference type="Gene3D" id="1.10.10.10">
    <property type="entry name" value="Winged helix-like DNA-binding domain superfamily/Winged helix DNA-binding domain"/>
    <property type="match status" value="1"/>
</dbReference>
<dbReference type="InterPro" id="IPR040661">
    <property type="entry name" value="LZ3wCH"/>
</dbReference>
<proteinExistence type="inferred from homology"/>
<dbReference type="GO" id="GO:0000794">
    <property type="term" value="C:condensed nuclear chromosome"/>
    <property type="evidence" value="ECO:0007669"/>
    <property type="project" value="TreeGrafter"/>
</dbReference>
<feature type="coiled-coil region" evidence="8">
    <location>
        <begin position="84"/>
        <end position="118"/>
    </location>
</feature>
<dbReference type="GO" id="GO:0120231">
    <property type="term" value="C:DNA recombinase auxiliary factor complex"/>
    <property type="evidence" value="ECO:0007669"/>
    <property type="project" value="TreeGrafter"/>
</dbReference>
<dbReference type="OMA" id="QKYHREW"/>
<dbReference type="RefSeq" id="XP_005715959.1">
    <property type="nucleotide sequence ID" value="XM_005715902.1"/>
</dbReference>
<evidence type="ECO:0000259" key="9">
    <source>
        <dbReference type="Pfam" id="PF07106"/>
    </source>
</evidence>
<evidence type="ECO:0000256" key="4">
    <source>
        <dbReference type="ARBA" id="ARBA00023054"/>
    </source>
</evidence>
<dbReference type="OrthoDB" id="272266at2759"/>